<organism evidence="2 3">
    <name type="scientific">Patella caerulea</name>
    <name type="common">Rayed Mediterranean limpet</name>
    <dbReference type="NCBI Taxonomy" id="87958"/>
    <lineage>
        <taxon>Eukaryota</taxon>
        <taxon>Metazoa</taxon>
        <taxon>Spiralia</taxon>
        <taxon>Lophotrochozoa</taxon>
        <taxon>Mollusca</taxon>
        <taxon>Gastropoda</taxon>
        <taxon>Patellogastropoda</taxon>
        <taxon>Patelloidea</taxon>
        <taxon>Patellidae</taxon>
        <taxon>Patella</taxon>
    </lineage>
</organism>
<keyword evidence="1" id="KW-0175">Coiled coil</keyword>
<feature type="coiled-coil region" evidence="1">
    <location>
        <begin position="39"/>
        <end position="66"/>
    </location>
</feature>
<keyword evidence="3" id="KW-1185">Reference proteome</keyword>
<dbReference type="PANTHER" id="PTHR35818:SF1">
    <property type="entry name" value="CILIA- AND FLAGELLA-ASSOCIATED PROTEIN 141"/>
    <property type="match status" value="1"/>
</dbReference>
<sequence length="95" mass="11376">MFSFAKDEETANQVSQLRLEKQINERALWNEELEEKCQFKKVKENMKQIQEELKMATKAAIEIRRVALKHQLEADKNLYDQELVSQGKTFYKQRI</sequence>
<proteinExistence type="predicted"/>
<accession>A0AAN8JMN8</accession>
<evidence type="ECO:0000256" key="1">
    <source>
        <dbReference type="SAM" id="Coils"/>
    </source>
</evidence>
<evidence type="ECO:0000313" key="2">
    <source>
        <dbReference type="EMBL" id="KAK6178956.1"/>
    </source>
</evidence>
<comment type="caution">
    <text evidence="2">The sequence shown here is derived from an EMBL/GenBank/DDBJ whole genome shotgun (WGS) entry which is preliminary data.</text>
</comment>
<dbReference type="EMBL" id="JAZGQO010000008">
    <property type="protein sequence ID" value="KAK6178956.1"/>
    <property type="molecule type" value="Genomic_DNA"/>
</dbReference>
<evidence type="ECO:0000313" key="3">
    <source>
        <dbReference type="Proteomes" id="UP001347796"/>
    </source>
</evidence>
<dbReference type="Proteomes" id="UP001347796">
    <property type="component" value="Unassembled WGS sequence"/>
</dbReference>
<gene>
    <name evidence="2" type="ORF">SNE40_011426</name>
</gene>
<protein>
    <submittedName>
        <fullName evidence="2">Uncharacterized protein</fullName>
    </submittedName>
</protein>
<dbReference type="Pfam" id="PF15104">
    <property type="entry name" value="CFAP141"/>
    <property type="match status" value="1"/>
</dbReference>
<dbReference type="PANTHER" id="PTHR35818">
    <property type="entry name" value="C1ORF189"/>
    <property type="match status" value="1"/>
</dbReference>
<dbReference type="AlphaFoldDB" id="A0AAN8JMN8"/>
<reference evidence="2 3" key="1">
    <citation type="submission" date="2024-01" db="EMBL/GenBank/DDBJ databases">
        <title>The genome of the rayed Mediterranean limpet Patella caerulea (Linnaeus, 1758).</title>
        <authorList>
            <person name="Anh-Thu Weber A."/>
            <person name="Halstead-Nussloch G."/>
        </authorList>
    </citation>
    <scope>NUCLEOTIDE SEQUENCE [LARGE SCALE GENOMIC DNA]</scope>
    <source>
        <strain evidence="2">AATW-2023a</strain>
        <tissue evidence="2">Whole specimen</tissue>
    </source>
</reference>
<dbReference type="InterPro" id="IPR029375">
    <property type="entry name" value="CFAP141"/>
</dbReference>
<name>A0AAN8JMN8_PATCE</name>